<dbReference type="Proteomes" id="UP000821865">
    <property type="component" value="Chromosome 4"/>
</dbReference>
<organism evidence="1 2">
    <name type="scientific">Dermacentor silvarum</name>
    <name type="common">Tick</name>
    <dbReference type="NCBI Taxonomy" id="543639"/>
    <lineage>
        <taxon>Eukaryota</taxon>
        <taxon>Metazoa</taxon>
        <taxon>Ecdysozoa</taxon>
        <taxon>Arthropoda</taxon>
        <taxon>Chelicerata</taxon>
        <taxon>Arachnida</taxon>
        <taxon>Acari</taxon>
        <taxon>Parasitiformes</taxon>
        <taxon>Ixodida</taxon>
        <taxon>Ixodoidea</taxon>
        <taxon>Ixodidae</taxon>
        <taxon>Rhipicephalinae</taxon>
        <taxon>Dermacentor</taxon>
    </lineage>
</organism>
<keyword evidence="2" id="KW-1185">Reference proteome</keyword>
<gene>
    <name evidence="1" type="ORF">HPB49_006193</name>
</gene>
<evidence type="ECO:0000313" key="1">
    <source>
        <dbReference type="EMBL" id="KAH7953223.1"/>
    </source>
</evidence>
<protein>
    <submittedName>
        <fullName evidence="1">Uncharacterized protein</fullName>
    </submittedName>
</protein>
<proteinExistence type="predicted"/>
<sequence>MQAWHVRDDRLIANPVKWLAASIFFFVFVRRLRLCGMAGRKRKQISLSEKLSIINGVANGEKQADIARRMGLSKQTVNSILKNKDVAEKCDSGEIQEKRFRMRKAAHPDVESALLMWLRDARARGIPVNGLLLRSRAEQLAVILGHGDVTFSEGWLSRFKARHGVVFSAMCGERDSVNESVVSDWQTNRQAGFCRANDAPSTAPQDPCVPSVWPQIQEAFGAEDFADFVSFDDGIVDSEQLTDDEIAALVKNSSDPLLEDDAMDYIEALKGYFLQQQGDCSAEVLQLTEMQHKSAYPPEHACGWNTISRLALACHGRIVVEAIQGNLRWSSYEVHEVRSRAVYEDNLCLTKDERWARLQQMTVLAHDPPFAGPVALAFCAPSSQGVAHTADF</sequence>
<comment type="caution">
    <text evidence="1">The sequence shown here is derived from an EMBL/GenBank/DDBJ whole genome shotgun (WGS) entry which is preliminary data.</text>
</comment>
<name>A0ACB8CVH8_DERSI</name>
<reference evidence="1" key="1">
    <citation type="submission" date="2020-05" db="EMBL/GenBank/DDBJ databases">
        <title>Large-scale comparative analyses of tick genomes elucidate their genetic diversity and vector capacities.</title>
        <authorList>
            <person name="Jia N."/>
            <person name="Wang J."/>
            <person name="Shi W."/>
            <person name="Du L."/>
            <person name="Sun Y."/>
            <person name="Zhan W."/>
            <person name="Jiang J."/>
            <person name="Wang Q."/>
            <person name="Zhang B."/>
            <person name="Ji P."/>
            <person name="Sakyi L.B."/>
            <person name="Cui X."/>
            <person name="Yuan T."/>
            <person name="Jiang B."/>
            <person name="Yang W."/>
            <person name="Lam T.T.-Y."/>
            <person name="Chang Q."/>
            <person name="Ding S."/>
            <person name="Wang X."/>
            <person name="Zhu J."/>
            <person name="Ruan X."/>
            <person name="Zhao L."/>
            <person name="Wei J."/>
            <person name="Que T."/>
            <person name="Du C."/>
            <person name="Cheng J."/>
            <person name="Dai P."/>
            <person name="Han X."/>
            <person name="Huang E."/>
            <person name="Gao Y."/>
            <person name="Liu J."/>
            <person name="Shao H."/>
            <person name="Ye R."/>
            <person name="Li L."/>
            <person name="Wei W."/>
            <person name="Wang X."/>
            <person name="Wang C."/>
            <person name="Yang T."/>
            <person name="Huo Q."/>
            <person name="Li W."/>
            <person name="Guo W."/>
            <person name="Chen H."/>
            <person name="Zhou L."/>
            <person name="Ni X."/>
            <person name="Tian J."/>
            <person name="Zhou Y."/>
            <person name="Sheng Y."/>
            <person name="Liu T."/>
            <person name="Pan Y."/>
            <person name="Xia L."/>
            <person name="Li J."/>
            <person name="Zhao F."/>
            <person name="Cao W."/>
        </authorList>
    </citation>
    <scope>NUCLEOTIDE SEQUENCE</scope>
    <source>
        <strain evidence="1">Dsil-2018</strain>
    </source>
</reference>
<accession>A0ACB8CVH8</accession>
<dbReference type="EMBL" id="CM023473">
    <property type="protein sequence ID" value="KAH7953223.1"/>
    <property type="molecule type" value="Genomic_DNA"/>
</dbReference>
<evidence type="ECO:0000313" key="2">
    <source>
        <dbReference type="Proteomes" id="UP000821865"/>
    </source>
</evidence>